<dbReference type="PROSITE" id="PS51257">
    <property type="entry name" value="PROKAR_LIPOPROTEIN"/>
    <property type="match status" value="1"/>
</dbReference>
<protein>
    <submittedName>
        <fullName evidence="2">Metalloprotease-like protein</fullName>
    </submittedName>
</protein>
<feature type="signal peptide" evidence="1">
    <location>
        <begin position="1"/>
        <end position="19"/>
    </location>
</feature>
<name>A0A6M6JKF7_9PSEU</name>
<dbReference type="RefSeq" id="WP_172158847.1">
    <property type="nucleotide sequence ID" value="NZ_CP053564.1"/>
</dbReference>
<dbReference type="GO" id="GO:0008237">
    <property type="term" value="F:metallopeptidase activity"/>
    <property type="evidence" value="ECO:0007669"/>
    <property type="project" value="UniProtKB-KW"/>
</dbReference>
<dbReference type="Proteomes" id="UP000505377">
    <property type="component" value="Chromosome"/>
</dbReference>
<sequence length="441" mass="45057">MRAVLVLLLALVLVGCTQAVPGRGVAADLRPPEPAVVPAVADADAAAAAVTAAVEDFWRTEFPASFGQPWEDIRTLLPASPGDGTPPCVQDLSEVADQAYYCPAADAVVWDAAGLVPDLFAQFGHVGVVVVLAHEIGHAVETRLGLDEAQARDPGAYPTILLEAMADCYTGVVVRQFADVPVPGLPIGTAERDAALRTLVGFRDPLGVAAGDEGAHGNAFDRVSAFRAGYDDGATRCAGMTVPERGFTQVRFGSAADQARAGDLPLRDLLAAIGVDAREWATELAGVAGWTAPPLTTGACPEAAAQGPARLCPAADPLAESAVDVDVPALAPLHTGLGDFAGATLVTGRYGLAALRAAGTPVEGAAAGHAAVCLSGAYAGQLLVAPVDFRLSPGDLDEAVQVLLADDWAARDAAGRADPAEHGYERVARYEDGLRGGPAVC</sequence>
<feature type="chain" id="PRO_5039665973" evidence="1">
    <location>
        <begin position="20"/>
        <end position="441"/>
    </location>
</feature>
<dbReference type="GO" id="GO:0006508">
    <property type="term" value="P:proteolysis"/>
    <property type="evidence" value="ECO:0007669"/>
    <property type="project" value="UniProtKB-KW"/>
</dbReference>
<proteinExistence type="predicted"/>
<dbReference type="AlphaFoldDB" id="A0A6M6JKF7"/>
<dbReference type="KEGG" id="pbro:HOP40_14680"/>
<keyword evidence="2" id="KW-0645">Protease</keyword>
<dbReference type="InterPro" id="IPR007343">
    <property type="entry name" value="Uncharacterised_pept_Zn_put"/>
</dbReference>
<keyword evidence="2" id="KW-0482">Metalloprotease</keyword>
<dbReference type="Pfam" id="PF04228">
    <property type="entry name" value="Zn_peptidase"/>
    <property type="match status" value="1"/>
</dbReference>
<evidence type="ECO:0000313" key="2">
    <source>
        <dbReference type="EMBL" id="QJY46909.1"/>
    </source>
</evidence>
<organism evidence="2 3">
    <name type="scientific">Pseudonocardia broussonetiae</name>
    <dbReference type="NCBI Taxonomy" id="2736640"/>
    <lineage>
        <taxon>Bacteria</taxon>
        <taxon>Bacillati</taxon>
        <taxon>Actinomycetota</taxon>
        <taxon>Actinomycetes</taxon>
        <taxon>Pseudonocardiales</taxon>
        <taxon>Pseudonocardiaceae</taxon>
        <taxon>Pseudonocardia</taxon>
    </lineage>
</organism>
<keyword evidence="1" id="KW-0732">Signal</keyword>
<evidence type="ECO:0000256" key="1">
    <source>
        <dbReference type="SAM" id="SignalP"/>
    </source>
</evidence>
<keyword evidence="2" id="KW-0378">Hydrolase</keyword>
<gene>
    <name evidence="2" type="ORF">HOP40_14680</name>
</gene>
<dbReference type="EMBL" id="CP053564">
    <property type="protein sequence ID" value="QJY46909.1"/>
    <property type="molecule type" value="Genomic_DNA"/>
</dbReference>
<reference evidence="2 3" key="1">
    <citation type="submission" date="2020-05" db="EMBL/GenBank/DDBJ databases">
        <authorList>
            <person name="Mo P."/>
        </authorList>
    </citation>
    <scope>NUCLEOTIDE SEQUENCE [LARGE SCALE GENOMIC DNA]</scope>
    <source>
        <strain evidence="2 3">Gen01</strain>
    </source>
</reference>
<accession>A0A6M6JKF7</accession>
<keyword evidence="3" id="KW-1185">Reference proteome</keyword>
<evidence type="ECO:0000313" key="3">
    <source>
        <dbReference type="Proteomes" id="UP000505377"/>
    </source>
</evidence>